<dbReference type="PANTHER" id="PTHR31001:SF87">
    <property type="entry name" value="COL-21"/>
    <property type="match status" value="1"/>
</dbReference>
<evidence type="ECO:0000313" key="6">
    <source>
        <dbReference type="EMBL" id="KIM25601.1"/>
    </source>
</evidence>
<feature type="region of interest" description="Disordered" evidence="4">
    <location>
        <begin position="120"/>
        <end position="154"/>
    </location>
</feature>
<dbReference type="InterPro" id="IPR050613">
    <property type="entry name" value="Sec_Metabolite_Reg"/>
</dbReference>
<comment type="subcellular location">
    <subcellularLocation>
        <location evidence="1">Nucleus</location>
    </subcellularLocation>
</comment>
<dbReference type="InterPro" id="IPR001138">
    <property type="entry name" value="Zn2Cys6_DnaBD"/>
</dbReference>
<keyword evidence="2" id="KW-0479">Metal-binding</keyword>
<keyword evidence="3" id="KW-0539">Nucleus</keyword>
<dbReference type="PROSITE" id="PS00463">
    <property type="entry name" value="ZN2_CY6_FUNGAL_1"/>
    <property type="match status" value="1"/>
</dbReference>
<name>A0A0C3B282_SERVB</name>
<reference evidence="7" key="2">
    <citation type="submission" date="2015-01" db="EMBL/GenBank/DDBJ databases">
        <title>Evolutionary Origins and Diversification of the Mycorrhizal Mutualists.</title>
        <authorList>
            <consortium name="DOE Joint Genome Institute"/>
            <consortium name="Mycorrhizal Genomics Consortium"/>
            <person name="Kohler A."/>
            <person name="Kuo A."/>
            <person name="Nagy L.G."/>
            <person name="Floudas D."/>
            <person name="Copeland A."/>
            <person name="Barry K.W."/>
            <person name="Cichocki N."/>
            <person name="Veneault-Fourrey C."/>
            <person name="LaButti K."/>
            <person name="Lindquist E.A."/>
            <person name="Lipzen A."/>
            <person name="Lundell T."/>
            <person name="Morin E."/>
            <person name="Murat C."/>
            <person name="Riley R."/>
            <person name="Ohm R."/>
            <person name="Sun H."/>
            <person name="Tunlid A."/>
            <person name="Henrissat B."/>
            <person name="Grigoriev I.V."/>
            <person name="Hibbett D.S."/>
            <person name="Martin F."/>
        </authorList>
    </citation>
    <scope>NUCLEOTIDE SEQUENCE [LARGE SCALE GENOMIC DNA]</scope>
    <source>
        <strain evidence="7">MAFF 305830</strain>
    </source>
</reference>
<dbReference type="SUPFAM" id="SSF57701">
    <property type="entry name" value="Zn2/Cys6 DNA-binding domain"/>
    <property type="match status" value="1"/>
</dbReference>
<protein>
    <recommendedName>
        <fullName evidence="5">Zn(2)-C6 fungal-type domain-containing protein</fullName>
    </recommendedName>
</protein>
<dbReference type="PANTHER" id="PTHR31001">
    <property type="entry name" value="UNCHARACTERIZED TRANSCRIPTIONAL REGULATORY PROTEIN"/>
    <property type="match status" value="1"/>
</dbReference>
<dbReference type="SMART" id="SM00906">
    <property type="entry name" value="Fungal_trans"/>
    <property type="match status" value="1"/>
</dbReference>
<reference evidence="6 7" key="1">
    <citation type="submission" date="2014-04" db="EMBL/GenBank/DDBJ databases">
        <authorList>
            <consortium name="DOE Joint Genome Institute"/>
            <person name="Kuo A."/>
            <person name="Zuccaro A."/>
            <person name="Kohler A."/>
            <person name="Nagy L.G."/>
            <person name="Floudas D."/>
            <person name="Copeland A."/>
            <person name="Barry K.W."/>
            <person name="Cichocki N."/>
            <person name="Veneault-Fourrey C."/>
            <person name="LaButti K."/>
            <person name="Lindquist E.A."/>
            <person name="Lipzen A."/>
            <person name="Lundell T."/>
            <person name="Morin E."/>
            <person name="Murat C."/>
            <person name="Sun H."/>
            <person name="Tunlid A."/>
            <person name="Henrissat B."/>
            <person name="Grigoriev I.V."/>
            <person name="Hibbett D.S."/>
            <person name="Martin F."/>
            <person name="Nordberg H.P."/>
            <person name="Cantor M.N."/>
            <person name="Hua S.X."/>
        </authorList>
    </citation>
    <scope>NUCLEOTIDE SEQUENCE [LARGE SCALE GENOMIC DNA]</scope>
    <source>
        <strain evidence="6 7">MAFF 305830</strain>
    </source>
</reference>
<dbReference type="STRING" id="933852.A0A0C3B282"/>
<dbReference type="GO" id="GO:0006351">
    <property type="term" value="P:DNA-templated transcription"/>
    <property type="evidence" value="ECO:0007669"/>
    <property type="project" value="InterPro"/>
</dbReference>
<evidence type="ECO:0000256" key="4">
    <source>
        <dbReference type="SAM" id="MobiDB-lite"/>
    </source>
</evidence>
<feature type="region of interest" description="Disordered" evidence="4">
    <location>
        <begin position="1"/>
        <end position="57"/>
    </location>
</feature>
<dbReference type="GO" id="GO:0008270">
    <property type="term" value="F:zinc ion binding"/>
    <property type="evidence" value="ECO:0007669"/>
    <property type="project" value="InterPro"/>
</dbReference>
<organism evidence="6 7">
    <name type="scientific">Serendipita vermifera MAFF 305830</name>
    <dbReference type="NCBI Taxonomy" id="933852"/>
    <lineage>
        <taxon>Eukaryota</taxon>
        <taxon>Fungi</taxon>
        <taxon>Dikarya</taxon>
        <taxon>Basidiomycota</taxon>
        <taxon>Agaricomycotina</taxon>
        <taxon>Agaricomycetes</taxon>
        <taxon>Sebacinales</taxon>
        <taxon>Serendipitaceae</taxon>
        <taxon>Serendipita</taxon>
    </lineage>
</organism>
<dbReference type="AlphaFoldDB" id="A0A0C3B282"/>
<dbReference type="OrthoDB" id="4934715at2759"/>
<dbReference type="EMBL" id="KN824313">
    <property type="protein sequence ID" value="KIM25601.1"/>
    <property type="molecule type" value="Genomic_DNA"/>
</dbReference>
<dbReference type="Pfam" id="PF00172">
    <property type="entry name" value="Zn_clus"/>
    <property type="match status" value="1"/>
</dbReference>
<feature type="compositionally biased region" description="Polar residues" evidence="4">
    <location>
        <begin position="401"/>
        <end position="415"/>
    </location>
</feature>
<evidence type="ECO:0000256" key="1">
    <source>
        <dbReference type="ARBA" id="ARBA00004123"/>
    </source>
</evidence>
<sequence>MRTDDMSESSPTSPSKKRKHEDPHEENGLPNKLISPKPGGSTPRHSDKAGKRARVSYSCSECHRRKQKCDRQVPCGHCVARKVPELCKGYTPGKSENDLHLRIARLERIIEQALPSFSLDGLSDHGSPTPNHNDGGASRASSPGNDPATKGGSLQSGGAYFGNSALGSVSSMPILEQLNNSAFPTSLDEPSPSDNLKSLVQECGVAPHKLPELVQELPPKALCEVLVDYYFTSINYTRYPIDEVGFRASFDSICVNGHRVQPDDVRFLPLLFVVLAISARLAPEAILGDERSRRLNSLRYYWSSRRSLLIAAAVQSDSLELVLARLLSARFLTFDRRITECWSQLGAAVRTAQALGLHRDGVLLGLNPYQTEYRRRVWSYLYHADRTHALLMGRPHAIQDEYTSTQPPMNADDTTTGPPRPVPMTQPTPWTFLVLRHSLATIIGHIVHHFQRVRSHSHYNDVVMLDEELLRFMKNLPRHYAVDDADMSLDETHPYIPVHRFIIITEVFFVRISLHRPYLLRRLSSDRYDLSRRACFESAKQEYRIRQHFKRTMPGDVLRALGGAYREFQAAMIAGIGLILDPSGADALEFHEILDAFLRDHEGIHETDATTRRELKIIEFLKRKAESAPEETKFRTGADGSQAQVQAQANASLLMGLNGQTFGMTMSNHRSSPLSGNQKPNLPGLQQPIFHAIQSTPSPRSPMDAHSPHHGRHQSRSGHSTGSGGFTPPNEEAQNLLDNWCNSVINSSGYGPEAPGAADFTSPWVSAPTPGTYTFQAPQEGMMEMEAGGTAAPNGFEAADWNYWDAIVNAVRDGAAPA</sequence>
<dbReference type="GO" id="GO:0003677">
    <property type="term" value="F:DNA binding"/>
    <property type="evidence" value="ECO:0007669"/>
    <property type="project" value="InterPro"/>
</dbReference>
<feature type="domain" description="Zn(2)-C6 fungal-type" evidence="5">
    <location>
        <begin position="58"/>
        <end position="87"/>
    </location>
</feature>
<feature type="region of interest" description="Disordered" evidence="4">
    <location>
        <begin position="401"/>
        <end position="421"/>
    </location>
</feature>
<dbReference type="Gene3D" id="4.10.240.10">
    <property type="entry name" value="Zn(2)-C6 fungal-type DNA-binding domain"/>
    <property type="match status" value="1"/>
</dbReference>
<evidence type="ECO:0000313" key="7">
    <source>
        <dbReference type="Proteomes" id="UP000054097"/>
    </source>
</evidence>
<dbReference type="Proteomes" id="UP000054097">
    <property type="component" value="Unassembled WGS sequence"/>
</dbReference>
<evidence type="ECO:0000259" key="5">
    <source>
        <dbReference type="PROSITE" id="PS50048"/>
    </source>
</evidence>
<dbReference type="PROSITE" id="PS50048">
    <property type="entry name" value="ZN2_CY6_FUNGAL_2"/>
    <property type="match status" value="1"/>
</dbReference>
<dbReference type="GO" id="GO:0000981">
    <property type="term" value="F:DNA-binding transcription factor activity, RNA polymerase II-specific"/>
    <property type="evidence" value="ECO:0007669"/>
    <property type="project" value="InterPro"/>
</dbReference>
<dbReference type="GO" id="GO:0005634">
    <property type="term" value="C:nucleus"/>
    <property type="evidence" value="ECO:0007669"/>
    <property type="project" value="UniProtKB-SubCell"/>
</dbReference>
<evidence type="ECO:0000256" key="2">
    <source>
        <dbReference type="ARBA" id="ARBA00022723"/>
    </source>
</evidence>
<dbReference type="InterPro" id="IPR007219">
    <property type="entry name" value="XnlR_reg_dom"/>
</dbReference>
<dbReference type="Pfam" id="PF04082">
    <property type="entry name" value="Fungal_trans"/>
    <property type="match status" value="1"/>
</dbReference>
<accession>A0A0C3B282</accession>
<feature type="compositionally biased region" description="Polar residues" evidence="4">
    <location>
        <begin position="662"/>
        <end position="680"/>
    </location>
</feature>
<proteinExistence type="predicted"/>
<dbReference type="SMART" id="SM00066">
    <property type="entry name" value="GAL4"/>
    <property type="match status" value="1"/>
</dbReference>
<gene>
    <name evidence="6" type="ORF">M408DRAFT_74255</name>
</gene>
<dbReference type="CDD" id="cd00067">
    <property type="entry name" value="GAL4"/>
    <property type="match status" value="1"/>
</dbReference>
<dbReference type="CDD" id="cd12148">
    <property type="entry name" value="fungal_TF_MHR"/>
    <property type="match status" value="1"/>
</dbReference>
<keyword evidence="7" id="KW-1185">Reference proteome</keyword>
<dbReference type="HOGENOM" id="CLU_007574_1_0_1"/>
<feature type="region of interest" description="Disordered" evidence="4">
    <location>
        <begin position="662"/>
        <end position="732"/>
    </location>
</feature>
<dbReference type="InterPro" id="IPR036864">
    <property type="entry name" value="Zn2-C6_fun-type_DNA-bd_sf"/>
</dbReference>
<evidence type="ECO:0000256" key="3">
    <source>
        <dbReference type="ARBA" id="ARBA00023242"/>
    </source>
</evidence>